<dbReference type="Proteomes" id="UP000076532">
    <property type="component" value="Unassembled WGS sequence"/>
</dbReference>
<keyword evidence="3" id="KW-1185">Reference proteome</keyword>
<evidence type="ECO:0000313" key="2">
    <source>
        <dbReference type="EMBL" id="KZP17416.1"/>
    </source>
</evidence>
<protein>
    <submittedName>
        <fullName evidence="1">Uncharacterized protein</fullName>
    </submittedName>
</protein>
<organism evidence="1 3">
    <name type="scientific">Athelia psychrophila</name>
    <dbReference type="NCBI Taxonomy" id="1759441"/>
    <lineage>
        <taxon>Eukaryota</taxon>
        <taxon>Fungi</taxon>
        <taxon>Dikarya</taxon>
        <taxon>Basidiomycota</taxon>
        <taxon>Agaricomycotina</taxon>
        <taxon>Agaricomycetes</taxon>
        <taxon>Agaricomycetidae</taxon>
        <taxon>Atheliales</taxon>
        <taxon>Atheliaceae</taxon>
        <taxon>Athelia</taxon>
    </lineage>
</organism>
<dbReference type="AlphaFoldDB" id="A0A166G2R5"/>
<name>A0A166G2R5_9AGAM</name>
<evidence type="ECO:0000313" key="1">
    <source>
        <dbReference type="EMBL" id="KZP17411.1"/>
    </source>
</evidence>
<gene>
    <name evidence="1" type="ORF">FIBSPDRAFT_1046917</name>
    <name evidence="2" type="ORF">FIBSPDRAFT_1046921</name>
</gene>
<dbReference type="EMBL" id="KV417583">
    <property type="protein sequence ID" value="KZP17416.1"/>
    <property type="molecule type" value="Genomic_DNA"/>
</dbReference>
<proteinExistence type="predicted"/>
<accession>A0A166G2R5</accession>
<dbReference type="EMBL" id="KV417583">
    <property type="protein sequence ID" value="KZP17411.1"/>
    <property type="molecule type" value="Genomic_DNA"/>
</dbReference>
<evidence type="ECO:0000313" key="3">
    <source>
        <dbReference type="Proteomes" id="UP000076532"/>
    </source>
</evidence>
<reference evidence="1 3" key="1">
    <citation type="journal article" date="2016" name="Mol. Biol. Evol.">
        <title>Comparative Genomics of Early-Diverging Mushroom-Forming Fungi Provides Insights into the Origins of Lignocellulose Decay Capabilities.</title>
        <authorList>
            <person name="Nagy L.G."/>
            <person name="Riley R."/>
            <person name="Tritt A."/>
            <person name="Adam C."/>
            <person name="Daum C."/>
            <person name="Floudas D."/>
            <person name="Sun H."/>
            <person name="Yadav J.S."/>
            <person name="Pangilinan J."/>
            <person name="Larsson K.H."/>
            <person name="Matsuura K."/>
            <person name="Barry K."/>
            <person name="Labutti K."/>
            <person name="Kuo R."/>
            <person name="Ohm R.A."/>
            <person name="Bhattacharya S.S."/>
            <person name="Shirouzu T."/>
            <person name="Yoshinaga Y."/>
            <person name="Martin F.M."/>
            <person name="Grigoriev I.V."/>
            <person name="Hibbett D.S."/>
        </authorList>
    </citation>
    <scope>NUCLEOTIDE SEQUENCE [LARGE SCALE GENOMIC DNA]</scope>
    <source>
        <strain evidence="1 3">CBS 109695</strain>
    </source>
</reference>
<sequence>MERAAQRRRRTECSSWEVSSWITQQHQGSAHALRLARQRQGEIKHGATLG</sequence>